<keyword evidence="1" id="KW-0812">Transmembrane</keyword>
<evidence type="ECO:0000256" key="1">
    <source>
        <dbReference type="SAM" id="Phobius"/>
    </source>
</evidence>
<protein>
    <submittedName>
        <fullName evidence="2">DUF4199 domain-containing protein</fullName>
    </submittedName>
</protein>
<sequence length="173" mass="19570">MKFIVLKWSMYAALGGAATFLVTNLFFGFEIGEIVGYGGFLFFFIFIYLGIKEYRDKLKKGALSFAQGLKIGVLIIVLPSVLSGAIDLFYTTFIDPDFFDRWYQYEIGKAGSGLSAQEFEQLEKHLNTQLSMFSNPWLHFLVMTLFTFLGGFICTIIAAIFLQKKEKDSEPGL</sequence>
<feature type="transmembrane region" description="Helical" evidence="1">
    <location>
        <begin position="9"/>
        <end position="28"/>
    </location>
</feature>
<keyword evidence="1" id="KW-0472">Membrane</keyword>
<dbReference type="EMBL" id="JAUJEA010000008">
    <property type="protein sequence ID" value="MDN5203728.1"/>
    <property type="molecule type" value="Genomic_DNA"/>
</dbReference>
<comment type="caution">
    <text evidence="2">The sequence shown here is derived from an EMBL/GenBank/DDBJ whole genome shotgun (WGS) entry which is preliminary data.</text>
</comment>
<keyword evidence="3" id="KW-1185">Reference proteome</keyword>
<dbReference type="RefSeq" id="WP_346753751.1">
    <property type="nucleotide sequence ID" value="NZ_JAUJEA010000008.1"/>
</dbReference>
<reference evidence="2" key="1">
    <citation type="submission" date="2023-06" db="EMBL/GenBank/DDBJ databases">
        <title>Genomic of Parafulvivirga corallium.</title>
        <authorList>
            <person name="Wang G."/>
        </authorList>
    </citation>
    <scope>NUCLEOTIDE SEQUENCE</scope>
    <source>
        <strain evidence="2">BMA10</strain>
    </source>
</reference>
<organism evidence="2 3">
    <name type="scientific">Splendidivirga corallicola</name>
    <dbReference type="NCBI Taxonomy" id="3051826"/>
    <lineage>
        <taxon>Bacteria</taxon>
        <taxon>Pseudomonadati</taxon>
        <taxon>Bacteroidota</taxon>
        <taxon>Cytophagia</taxon>
        <taxon>Cytophagales</taxon>
        <taxon>Splendidivirgaceae</taxon>
        <taxon>Splendidivirga</taxon>
    </lineage>
</organism>
<feature type="transmembrane region" description="Helical" evidence="1">
    <location>
        <begin position="71"/>
        <end position="93"/>
    </location>
</feature>
<evidence type="ECO:0000313" key="2">
    <source>
        <dbReference type="EMBL" id="MDN5203728.1"/>
    </source>
</evidence>
<feature type="transmembrane region" description="Helical" evidence="1">
    <location>
        <begin position="137"/>
        <end position="162"/>
    </location>
</feature>
<proteinExistence type="predicted"/>
<evidence type="ECO:0000313" key="3">
    <source>
        <dbReference type="Proteomes" id="UP001172082"/>
    </source>
</evidence>
<dbReference type="InterPro" id="IPR025250">
    <property type="entry name" value="DUF4199"/>
</dbReference>
<name>A0ABT8KTK5_9BACT</name>
<feature type="transmembrane region" description="Helical" evidence="1">
    <location>
        <begin position="34"/>
        <end position="51"/>
    </location>
</feature>
<keyword evidence="1" id="KW-1133">Transmembrane helix</keyword>
<gene>
    <name evidence="2" type="ORF">QQ008_20225</name>
</gene>
<dbReference type="Pfam" id="PF13858">
    <property type="entry name" value="DUF4199"/>
    <property type="match status" value="1"/>
</dbReference>
<dbReference type="Proteomes" id="UP001172082">
    <property type="component" value="Unassembled WGS sequence"/>
</dbReference>
<accession>A0ABT8KTK5</accession>